<dbReference type="Gene3D" id="3.10.350.10">
    <property type="entry name" value="LysM domain"/>
    <property type="match status" value="1"/>
</dbReference>
<gene>
    <name evidence="2" type="ORF">HG543_22985</name>
</gene>
<protein>
    <submittedName>
        <fullName evidence="2">Peptidoglycan-binding protein</fullName>
    </submittedName>
</protein>
<dbReference type="RefSeq" id="WP_169346978.1">
    <property type="nucleotide sequence ID" value="NZ_JABBJJ010000107.1"/>
</dbReference>
<dbReference type="InterPro" id="IPR036779">
    <property type="entry name" value="LysM_dom_sf"/>
</dbReference>
<evidence type="ECO:0000313" key="2">
    <source>
        <dbReference type="EMBL" id="NMO17698.1"/>
    </source>
</evidence>
<dbReference type="Gene3D" id="1.10.101.10">
    <property type="entry name" value="PGBD-like superfamily/PGBD"/>
    <property type="match status" value="1"/>
</dbReference>
<dbReference type="InterPro" id="IPR036365">
    <property type="entry name" value="PGBD-like_sf"/>
</dbReference>
<dbReference type="InterPro" id="IPR002477">
    <property type="entry name" value="Peptidoglycan-bd-like"/>
</dbReference>
<accession>A0A848LJ32</accession>
<name>A0A848LJ32_9BACT</name>
<reference evidence="2 3" key="1">
    <citation type="submission" date="2020-04" db="EMBL/GenBank/DDBJ databases">
        <title>Draft genome of Pyxidicoccus fallax type strain.</title>
        <authorList>
            <person name="Whitworth D.E."/>
        </authorList>
    </citation>
    <scope>NUCLEOTIDE SEQUENCE [LARGE SCALE GENOMIC DNA]</scope>
    <source>
        <strain evidence="2 3">DSM 14698</strain>
    </source>
</reference>
<evidence type="ECO:0000313" key="3">
    <source>
        <dbReference type="Proteomes" id="UP000518300"/>
    </source>
</evidence>
<feature type="domain" description="Peptidoglycan binding-like" evidence="1">
    <location>
        <begin position="154"/>
        <end position="207"/>
    </location>
</feature>
<comment type="caution">
    <text evidence="2">The sequence shown here is derived from an EMBL/GenBank/DDBJ whole genome shotgun (WGS) entry which is preliminary data.</text>
</comment>
<dbReference type="Proteomes" id="UP000518300">
    <property type="component" value="Unassembled WGS sequence"/>
</dbReference>
<proteinExistence type="predicted"/>
<sequence>MPRHTVTQGECLLGIALRHGFQDWKRIYEHPENAELRRIRPHPHVLHPGDVLFIPERQAKELGASTGKTHVFKVKQPMRELCLTLKDAAGKPLANEPYTLEWGAEFIEGATDGEGLLQEQLPLRLDSVRLTVGERGYELRLATLNPVEHTGDKGVSGIQARLRNLGFEPGSIDGVLSERTRQALCAFEALHGLPVTGEPAGRTLEKLVQAHGC</sequence>
<dbReference type="InterPro" id="IPR036366">
    <property type="entry name" value="PGBDSf"/>
</dbReference>
<keyword evidence="3" id="KW-1185">Reference proteome</keyword>
<dbReference type="AlphaFoldDB" id="A0A848LJ32"/>
<dbReference type="Pfam" id="PF01471">
    <property type="entry name" value="PG_binding_1"/>
    <property type="match status" value="1"/>
</dbReference>
<dbReference type="EMBL" id="JABBJJ010000107">
    <property type="protein sequence ID" value="NMO17698.1"/>
    <property type="molecule type" value="Genomic_DNA"/>
</dbReference>
<organism evidence="2 3">
    <name type="scientific">Pyxidicoccus fallax</name>
    <dbReference type="NCBI Taxonomy" id="394095"/>
    <lineage>
        <taxon>Bacteria</taxon>
        <taxon>Pseudomonadati</taxon>
        <taxon>Myxococcota</taxon>
        <taxon>Myxococcia</taxon>
        <taxon>Myxococcales</taxon>
        <taxon>Cystobacterineae</taxon>
        <taxon>Myxococcaceae</taxon>
        <taxon>Pyxidicoccus</taxon>
    </lineage>
</organism>
<evidence type="ECO:0000259" key="1">
    <source>
        <dbReference type="Pfam" id="PF01471"/>
    </source>
</evidence>
<dbReference type="SUPFAM" id="SSF47090">
    <property type="entry name" value="PGBD-like"/>
    <property type="match status" value="1"/>
</dbReference>